<dbReference type="PANTHER" id="PTHR15462:SF19">
    <property type="entry name" value="PEPTIDASE S1 DOMAIN-CONTAINING PROTEIN"/>
    <property type="match status" value="1"/>
</dbReference>
<evidence type="ECO:0000313" key="3">
    <source>
        <dbReference type="Proteomes" id="UP000516444"/>
    </source>
</evidence>
<dbReference type="InterPro" id="IPR009003">
    <property type="entry name" value="Peptidase_S1_PA"/>
</dbReference>
<dbReference type="SUPFAM" id="SSF50494">
    <property type="entry name" value="Trypsin-like serine proteases"/>
    <property type="match status" value="1"/>
</dbReference>
<accession>A0A7G1P535</accession>
<gene>
    <name evidence="2" type="ORF">GCM10017557_49710</name>
</gene>
<proteinExistence type="predicted"/>
<sequence length="359" mass="36972">MRSKGFSLKFPMSLISPISPMASVGLAFVVLLTLSGCGQGGGGLDIGRALPSFSNPTVPGLWTPERMADALVADVPVTDDLGENTGVTDPEPAPVPAEAEQTPYRVSAPVLGKLYFDTPAGASVCSATAVQDTGHPGRSDLVWTAGHCVHAGKGGDWYRNVVFVPSYNNEGQPPAAESTNSGTSRIAPLGVWWADRAAVAPEWIAQGGPTGGAGATHDFAVLHMRAQTGATASLEETIGQAAPVWFDAPVATRLPAVKAWGYPAAAPFDGERLFSCQDRPGRLSLRKDRPELYRIGCTMTGGSSGGGWFAKNPAGRLALVSNTSIGPAGNTWLAGPRLGAGARAAYDEASPGATPPDAP</sequence>
<evidence type="ECO:0000256" key="1">
    <source>
        <dbReference type="ARBA" id="ARBA00022729"/>
    </source>
</evidence>
<dbReference type="Gene3D" id="2.40.10.10">
    <property type="entry name" value="Trypsin-like serine proteases"/>
    <property type="match status" value="2"/>
</dbReference>
<keyword evidence="1" id="KW-0732">Signal</keyword>
<evidence type="ECO:0000313" key="2">
    <source>
        <dbReference type="EMBL" id="BCL30112.1"/>
    </source>
</evidence>
<name>A0A7G1P535_9ACTN</name>
<dbReference type="KEGG" id="sgm:GCM10017557_49710"/>
<dbReference type="AlphaFoldDB" id="A0A7G1P535"/>
<dbReference type="PANTHER" id="PTHR15462">
    <property type="entry name" value="SERINE PROTEASE"/>
    <property type="match status" value="1"/>
</dbReference>
<keyword evidence="3" id="KW-1185">Reference proteome</keyword>
<reference evidence="2 3" key="1">
    <citation type="journal article" date="2014" name="Int. J. Syst. Evol. Microbiol.">
        <title>Complete genome sequence of Corynebacterium casei LMG S-19264T (=DSM 44701T), isolated from a smear-ripened cheese.</title>
        <authorList>
            <consortium name="US DOE Joint Genome Institute (JGI-PGF)"/>
            <person name="Walter F."/>
            <person name="Albersmeier A."/>
            <person name="Kalinowski J."/>
            <person name="Ruckert C."/>
        </authorList>
    </citation>
    <scope>NUCLEOTIDE SEQUENCE [LARGE SCALE GENOMIC DNA]</scope>
    <source>
        <strain evidence="2 3">JCM 4677</strain>
    </source>
</reference>
<protein>
    <recommendedName>
        <fullName evidence="4">Secreted protein</fullName>
    </recommendedName>
</protein>
<dbReference type="Proteomes" id="UP000516444">
    <property type="component" value="Chromosome"/>
</dbReference>
<organism evidence="2 3">
    <name type="scientific">Streptomyces aurantiacus</name>
    <dbReference type="NCBI Taxonomy" id="47760"/>
    <lineage>
        <taxon>Bacteria</taxon>
        <taxon>Bacillati</taxon>
        <taxon>Actinomycetota</taxon>
        <taxon>Actinomycetes</taxon>
        <taxon>Kitasatosporales</taxon>
        <taxon>Streptomycetaceae</taxon>
        <taxon>Streptomyces</taxon>
        <taxon>Streptomyces aurantiacus group</taxon>
    </lineage>
</organism>
<evidence type="ECO:0008006" key="4">
    <source>
        <dbReference type="Google" id="ProtNLM"/>
    </source>
</evidence>
<dbReference type="EMBL" id="AP023440">
    <property type="protein sequence ID" value="BCL30112.1"/>
    <property type="molecule type" value="Genomic_DNA"/>
</dbReference>
<dbReference type="InterPro" id="IPR050966">
    <property type="entry name" value="Glutamyl_endopeptidase"/>
</dbReference>
<dbReference type="InterPro" id="IPR043504">
    <property type="entry name" value="Peptidase_S1_PA_chymotrypsin"/>
</dbReference>